<dbReference type="InterPro" id="IPR050712">
    <property type="entry name" value="NAD(P)H-dep_reductase"/>
</dbReference>
<proteinExistence type="predicted"/>
<dbReference type="Proteomes" id="UP000253383">
    <property type="component" value="Unassembled WGS sequence"/>
</dbReference>
<organism evidence="2 3">
    <name type="scientific">Larkinella punicea</name>
    <dbReference type="NCBI Taxonomy" id="2315727"/>
    <lineage>
        <taxon>Bacteria</taxon>
        <taxon>Pseudomonadati</taxon>
        <taxon>Bacteroidota</taxon>
        <taxon>Cytophagia</taxon>
        <taxon>Cytophagales</taxon>
        <taxon>Spirosomataceae</taxon>
        <taxon>Larkinella</taxon>
    </lineage>
</organism>
<dbReference type="Pfam" id="PF03358">
    <property type="entry name" value="FMN_red"/>
    <property type="match status" value="1"/>
</dbReference>
<evidence type="ECO:0000259" key="1">
    <source>
        <dbReference type="Pfam" id="PF03358"/>
    </source>
</evidence>
<dbReference type="EMBL" id="QOWE01000023">
    <property type="protein sequence ID" value="RCR66892.1"/>
    <property type="molecule type" value="Genomic_DNA"/>
</dbReference>
<accession>A0A368JH70</accession>
<dbReference type="InterPro" id="IPR029039">
    <property type="entry name" value="Flavoprotein-like_sf"/>
</dbReference>
<dbReference type="PANTHER" id="PTHR30543">
    <property type="entry name" value="CHROMATE REDUCTASE"/>
    <property type="match status" value="1"/>
</dbReference>
<sequence length="189" mass="21386">MYNLKIINSTVRPSRKGPLVTAWIAEIARQHGGFNIEVLDLAEIKLPFMDEPAHPRLKQYVHEHTKKWSASIDEADAFIFVTAEYDHSYPAPLKNALQYLVQEWAYKAAGIVSYGGISAGTRAASHLKSDLIALKVVPLFEAVNIPFFDQFINEQEEFEPNETSHKAAQTMLTELVRWTKGMTAIRKND</sequence>
<reference evidence="2 3" key="1">
    <citation type="submission" date="2018-07" db="EMBL/GenBank/DDBJ databases">
        <title>Genome analysis of Larkinella rosea.</title>
        <authorList>
            <person name="Zhou Z."/>
            <person name="Wang G."/>
        </authorList>
    </citation>
    <scope>NUCLEOTIDE SEQUENCE [LARGE SCALE GENOMIC DNA]</scope>
    <source>
        <strain evidence="3">zzj9</strain>
    </source>
</reference>
<dbReference type="SUPFAM" id="SSF52218">
    <property type="entry name" value="Flavoproteins"/>
    <property type="match status" value="1"/>
</dbReference>
<name>A0A368JH70_9BACT</name>
<dbReference type="InterPro" id="IPR005025">
    <property type="entry name" value="FMN_Rdtase-like_dom"/>
</dbReference>
<dbReference type="PANTHER" id="PTHR30543:SF21">
    <property type="entry name" value="NAD(P)H-DEPENDENT FMN REDUCTASE LOT6"/>
    <property type="match status" value="1"/>
</dbReference>
<keyword evidence="3" id="KW-1185">Reference proteome</keyword>
<feature type="domain" description="NADPH-dependent FMN reductase-like" evidence="1">
    <location>
        <begin position="6"/>
        <end position="147"/>
    </location>
</feature>
<comment type="caution">
    <text evidence="2">The sequence shown here is derived from an EMBL/GenBank/DDBJ whole genome shotgun (WGS) entry which is preliminary data.</text>
</comment>
<dbReference type="GO" id="GO:0010181">
    <property type="term" value="F:FMN binding"/>
    <property type="evidence" value="ECO:0007669"/>
    <property type="project" value="TreeGrafter"/>
</dbReference>
<dbReference type="AlphaFoldDB" id="A0A368JH70"/>
<dbReference type="Gene3D" id="3.40.50.360">
    <property type="match status" value="1"/>
</dbReference>
<dbReference type="RefSeq" id="WP_114408639.1">
    <property type="nucleotide sequence ID" value="NZ_QOWE01000023.1"/>
</dbReference>
<dbReference type="OrthoDB" id="9812295at2"/>
<gene>
    <name evidence="2" type="ORF">DUE52_24130</name>
</gene>
<dbReference type="GO" id="GO:0016491">
    <property type="term" value="F:oxidoreductase activity"/>
    <property type="evidence" value="ECO:0007669"/>
    <property type="project" value="InterPro"/>
</dbReference>
<dbReference type="GO" id="GO:0005829">
    <property type="term" value="C:cytosol"/>
    <property type="evidence" value="ECO:0007669"/>
    <property type="project" value="TreeGrafter"/>
</dbReference>
<protein>
    <submittedName>
        <fullName evidence="2">NADPH-dependent oxidoreductase</fullName>
    </submittedName>
</protein>
<evidence type="ECO:0000313" key="2">
    <source>
        <dbReference type="EMBL" id="RCR66892.1"/>
    </source>
</evidence>
<evidence type="ECO:0000313" key="3">
    <source>
        <dbReference type="Proteomes" id="UP000253383"/>
    </source>
</evidence>